<evidence type="ECO:0000313" key="4">
    <source>
        <dbReference type="EMBL" id="HIZ23292.1"/>
    </source>
</evidence>
<dbReference type="InterPro" id="IPR042229">
    <property type="entry name" value="Listeria/Bacterioides_rpt_sf"/>
</dbReference>
<dbReference type="Gene3D" id="3.40.50.1110">
    <property type="entry name" value="SGNH hydrolase"/>
    <property type="match status" value="1"/>
</dbReference>
<organism evidence="4 5">
    <name type="scientific">Candidatus Blautia faecigallinarum</name>
    <dbReference type="NCBI Taxonomy" id="2838488"/>
    <lineage>
        <taxon>Bacteria</taxon>
        <taxon>Bacillati</taxon>
        <taxon>Bacillota</taxon>
        <taxon>Clostridia</taxon>
        <taxon>Lachnospirales</taxon>
        <taxon>Lachnospiraceae</taxon>
        <taxon>Blautia</taxon>
    </lineage>
</organism>
<comment type="subcellular location">
    <subcellularLocation>
        <location evidence="1">Cell envelope</location>
    </subcellularLocation>
</comment>
<dbReference type="SUPFAM" id="SSF52266">
    <property type="entry name" value="SGNH hydrolase"/>
    <property type="match status" value="1"/>
</dbReference>
<dbReference type="InterPro" id="IPR036514">
    <property type="entry name" value="SGNH_hydro_sf"/>
</dbReference>
<proteinExistence type="predicted"/>
<evidence type="ECO:0000256" key="3">
    <source>
        <dbReference type="SAM" id="SignalP"/>
    </source>
</evidence>
<comment type="caution">
    <text evidence="4">The sequence shown here is derived from an EMBL/GenBank/DDBJ whole genome shotgun (WGS) entry which is preliminary data.</text>
</comment>
<dbReference type="EMBL" id="DXBU01000145">
    <property type="protein sequence ID" value="HIZ23292.1"/>
    <property type="molecule type" value="Genomic_DNA"/>
</dbReference>
<feature type="region of interest" description="Disordered" evidence="2">
    <location>
        <begin position="37"/>
        <end position="85"/>
    </location>
</feature>
<dbReference type="Proteomes" id="UP000824041">
    <property type="component" value="Unassembled WGS sequence"/>
</dbReference>
<evidence type="ECO:0000313" key="5">
    <source>
        <dbReference type="Proteomes" id="UP000824041"/>
    </source>
</evidence>
<name>A0A9D2DU59_9FIRM</name>
<dbReference type="InterPro" id="IPR013378">
    <property type="entry name" value="InlB-like_B-rpt"/>
</dbReference>
<dbReference type="GO" id="GO:0030313">
    <property type="term" value="C:cell envelope"/>
    <property type="evidence" value="ECO:0007669"/>
    <property type="project" value="UniProtKB-SubCell"/>
</dbReference>
<feature type="signal peptide" evidence="3">
    <location>
        <begin position="1"/>
        <end position="30"/>
    </location>
</feature>
<dbReference type="Pfam" id="PF09479">
    <property type="entry name" value="Flg_new"/>
    <property type="match status" value="5"/>
</dbReference>
<reference evidence="4" key="1">
    <citation type="journal article" date="2021" name="PeerJ">
        <title>Extensive microbial diversity within the chicken gut microbiome revealed by metagenomics and culture.</title>
        <authorList>
            <person name="Gilroy R."/>
            <person name="Ravi A."/>
            <person name="Getino M."/>
            <person name="Pursley I."/>
            <person name="Horton D.L."/>
            <person name="Alikhan N.F."/>
            <person name="Baker D."/>
            <person name="Gharbi K."/>
            <person name="Hall N."/>
            <person name="Watson M."/>
            <person name="Adriaenssens E.M."/>
            <person name="Foster-Nyarko E."/>
            <person name="Jarju S."/>
            <person name="Secka A."/>
            <person name="Antonio M."/>
            <person name="Oren A."/>
            <person name="Chaudhuri R.R."/>
            <person name="La Ragione R."/>
            <person name="Hildebrand F."/>
            <person name="Pallen M.J."/>
        </authorList>
    </citation>
    <scope>NUCLEOTIDE SEQUENCE</scope>
    <source>
        <strain evidence="4">14324</strain>
    </source>
</reference>
<accession>A0A9D2DU59</accession>
<dbReference type="Gene3D" id="2.60.40.4270">
    <property type="entry name" value="Listeria-Bacteroides repeat domain"/>
    <property type="match status" value="5"/>
</dbReference>
<feature type="chain" id="PRO_5038701487" evidence="3">
    <location>
        <begin position="31"/>
        <end position="806"/>
    </location>
</feature>
<dbReference type="AlphaFoldDB" id="A0A9D2DU59"/>
<reference evidence="4" key="2">
    <citation type="submission" date="2021-04" db="EMBL/GenBank/DDBJ databases">
        <authorList>
            <person name="Gilroy R."/>
        </authorList>
    </citation>
    <scope>NUCLEOTIDE SEQUENCE</scope>
    <source>
        <strain evidence="4">14324</strain>
    </source>
</reference>
<keyword evidence="3" id="KW-0732">Signal</keyword>
<sequence length="806" mass="88515">MDNKRKLVKTKIISCFLAVMLLAGPVNVPAAEFSAGEGSGVEDLFSDAPSSQAAEEPSVELPDTSNVQEEPSGETPDISDGQEDPEIEVFTQEEETPEEDPGQTTEETIRVTFADNSGNPYGSDMDMIVKMGESIVLPQVPDSQGLDGSGWKLALDTPDEDAIVLEAGEELFLSSEEDLGMYIVDGVLTLYAVQGERLYTVNFYNNSGTAIFSGGQMKVAKGTTIIIPDFANSKYVNFGWTTTKGGRTVEYEFGEKYIVNGNINFYIIRYAVSSTVQIQFKNPSGGQNAAFKALTVTAVKGGRITLPSVPEVTGYTALGWSAKKNASKAQYLAGQTIGVPSNKSKSVLTLYAVRKKVQTYSVTFNNNSGTSTSSAYKKLNQKVAKNNYIILPDLPKAAGYQNLGWTTTKNGKTPLYKEGARIRVTKNMKFYTVRRKSKYYTVNFYLGNGSSNSEYKELQMKVEEGTTITFPSVPDREGYVNLGWSTKKNPSSVTNREGTKYIVNKNVSFYAVQNEQVTVTLHYNTGAIYRTIEVGEGNGLSLPGMTTRPPYTMMGWSTLPNQNTNPQYEVGETVQVDQPMHLYAVTFNRNNEEDISGENLAQADLYRYEQIIFVGDSRTHRMENTLAAQFGTELTQGVTFISQEGGGLSWLKSQGYTLLMQAVGDHSSGVLDKPTAVIFNLGVNDLSSSTSYVSYMKELGEELEAKGCQLYYMSVNPVNNKLIQASGKPSRSESSVRNFNAAIRSGLCTSGLYTYIDTYSYLLDTGYGTDSSTTGIDNGIDDGLHYTSKTYKRIYQYCMELLNSVR</sequence>
<gene>
    <name evidence="4" type="ORF">IAA21_10930</name>
</gene>
<protein>
    <submittedName>
        <fullName evidence="4">InlB B-repeat-containing protein</fullName>
    </submittedName>
</protein>
<evidence type="ECO:0000256" key="2">
    <source>
        <dbReference type="SAM" id="MobiDB-lite"/>
    </source>
</evidence>
<evidence type="ECO:0000256" key="1">
    <source>
        <dbReference type="ARBA" id="ARBA00004196"/>
    </source>
</evidence>